<sequence length="2918" mass="327008">MMLAPLQGYELVLTTRHIMATLSIVAGVQEYIQAMVDRISGMKVLLLDEETIGIISMVFSQSDILQHETSRPGWWKASGPGMAPLPPPAPEDVAISALTAVGDAGASVRSFWVRPRWPETGAGTARTPSDICCVVDVSGSMSNDALLQSEDGTMSSSHGLSVLDIVKHALRTIIANLSGDDRLALVAYSNAAKTIFPLTEMNENGRKLSENKLEELVAEGMTNLWDGLQTGLTLLKEGAADSNRLQHIMLFTDGLPNINPPRGILPMLKRLKDKSEGGRLSCTISTFGFGYELDSALLSQLAADGFGTYAFIPDAGFVGTVFVNAMSNLLVTMARDVVVTLKPVEGAAFAEPKSLLGSHEFIQAEALQVHLGTLQFGQAKDVVVMMRGSGERLLEASVEYTTRAGPGRPVVAAGCTDPARVELHRLRLKAVDCIQQAMASLKLTAMDRANGKALPLDQASEIVQAMISEISSSPSKEAAEGLREDFEGQVSEALSREDWYQKWGLHYLPSLMSAHLSQQCNNFKDAGVQSYGGELFQNIRDAADDVFLSLPAPQPSARSLCHSSSLQAGQLLQCVLHQSTCTRSMTRMVDRELSAQRIRLRGSVMVRHLDLVVDSLVKNSYFVDRRLLLVFLVERIDADSFASQDKMRHMNAVCFLRPTNKNFLKLSQELKNPKYNEYHLFFTNVVPHMRLEPLACCDEYEVVKQVQEFFADVYAVNHDLFSLNLQSTVRLTEDPGRWTSYEESIFERIIEGLLATCLTMRMLPAIRYTDSCDLTRQIAHRLQTRIHEEQSLFETIVKAQKGEATPVLLLFDRRNDPVTPLLQQWTYQAMVHELLGMHNNIVDLKKVQKDARPELERIVMSPLQDEFFLTNLYSNFGDLGQNTRNLVEKYQKETKNTARIESIEEMQRFVDEYPEFRRMSGNVSKHVNVVSELSRIIDAYGLLEVGLPEPVAAVGDTICVHATSAVAATGKKFWSSRDTQRPISYEVGRGLVFRGWDLGSIGMTPGEHRRLVVPPRDAYGPRRFEAWGLPANSTLEVTLECLEIRKPVQPAQESCASQLEQELACSENQKEHYKSLVDLLKMAKITPMEGLRLVLLFALRYEHEYNSIAQLKDQLRQKGVGDDQIGLVDQLLRYAGSQVRNSDLFQNKSFLQLAKNVVTSSFKGVENVYTQHKSHVASVVTSLMKGQLKETSYPYMQGKGSSVAPAREPPRRCVVFVVGGCTYEEARDVAELNRTLDGCRLQIHEVARSTPMIRHVLRAKLLTESVASSMVTPWLDARPDPADLPANEVTLTAAIDVRCLDDYCPHVAFLFTWFTDTGDLAQSVNTGTVSSETWQKAAEPEPVELPEKEPPPADADPVPAAETQEAEEKPRAFIESRRFESASPKMSCTCAFVRALAVQALRIQAFMPDPEAPLPEPGLADIGSPPASASGKKKPDPKKDPKKKKDPKEVASKEPAESADGTPAGYVKLEVVIPLAPLIVQKCLQQSGPTISEDLIVQVPCPQIKALQVSVRCTGPLMTAEIRQHLNPLLLTLGGAHALPQEPHRGQQELVYAVVEAFGERRRTLAKKMDKRRNVPFKAHLVYFLGTWPQHETREHLQLAKVCVEVHDRDKGVNSQPIVMEEPPAEEPPPKKGGKAPPQPEKPPEAVPPGWEPSVEVREVSETWCGIAYFNLSELLNPRLVHPLPLRAEVEPQRRKQRALSGGRGLQVSNVMKGDAKARELIVSTEKPVCEQMPDYHRKSTWVRVTATLAEPLAPLVASTKPADEVDAVTQDAEEAAEGADQQPDGGEEESQPTPPRYERYTRVVIKMDYQKTTVLKLILQAVSDNNVRALDLDAGQARTLASVKLTDEQKSQDLDIITGFIVMDRRCRIIVAECLREGNALGKLLEVLPEESTPKLMVLFNPDLGFSQRLYTDFNLVLKQVKLRQPTIEGLTMRPALCLAGRSDAAVSRGLNQLMEIKRADRIHVLKLMGSFPTLKIIEDIETQYGDFVHEKELHGGCVEETRSAHSKMTGRTGRSSNHSGGKHSGQGTAEEMDVDRESEHDGQGSMIEEVHVRNAKIVLKHKLTTTNQTYQRMLQTRAEEPPTDMISTNKKVVQEMSRQVKAASGERKVGPRKEVDKSFLEPSEVVYIYSGQAKNTAEQQKRAIRAKMVGKEGDNLWTYSAERNSGCFPLLEKEVQLDRMLREEIPQEDDRKPFKYPSPREVADYRRMQNQVSDARKEDLKAKWIENQYHPEMANKEIVRGAFDAQSLGVGGAHVLDLRRPCLFEATTPAEKEVSPPPMKYKARNVMGLESAIDKHHRSIRDGEPEKLGLRFAERRPPRAIRRKFGHNEKLTERLEVENPPISYQQDEEYREDKGTCESLSDFMNAVRRPVELHEKRSEWNHSQHLNSLRARKGQTRAWQDATRKTPRQISFDPQGALTERGSLRGQEGGTSWNQMRQVSWKPDSDMEIPETDRGRGWNSMRQVSWAPSDMTGSGAQQPLSARCCNLQPCEEVKSLMATVEFDILSEEKLVRLWLCHSEQDSQVKMLKYRPRRDHDPQFHDLSDRCRPTRGARLRVNDNGPRILSSAEWGSCGCCLQFDFGSITFPPGPYIVLTRFRLLEAMGWDDSDDEWDDDLDKKAEEHKKEKEKAQRRAEGRESEEEDEKDGEAGGSWDDDDEWDADEDAIEAKLEAQRKEKERQRRRDEGLDSESEEEVKKEEPKAKAAPKKKERGPTQAKEAEKKPEIDPAQVKDPKAERERLRKLEEDRDSRLANDLFSGFEKKESLLEKEKREKAEKAEAAKAKAKPKAVTVDEFEALQLQKTEDVTALLGKCLDKFEKATLAKGGPDKFLKGLIKGLEEAFDMKDLEDLERSLADIAKHKKAETGAKAQKDNKANTKINKNTKFNANSEWEDVYGGGDDDEDWTEEEWAAWYAKEGK</sequence>
<feature type="compositionally biased region" description="Basic and acidic residues" evidence="3">
    <location>
        <begin position="2667"/>
        <end position="2687"/>
    </location>
</feature>
<feature type="compositionally biased region" description="Basic and acidic residues" evidence="3">
    <location>
        <begin position="2861"/>
        <end position="2875"/>
    </location>
</feature>
<dbReference type="Gene3D" id="3.40.50.2060">
    <property type="match status" value="2"/>
</dbReference>
<dbReference type="GO" id="GO:0016192">
    <property type="term" value="P:vesicle-mediated transport"/>
    <property type="evidence" value="ECO:0007669"/>
    <property type="project" value="InterPro"/>
</dbReference>
<feature type="region of interest" description="Disordered" evidence="3">
    <location>
        <begin position="1613"/>
        <end position="1652"/>
    </location>
</feature>
<comment type="similarity">
    <text evidence="1">Belongs to the STXBP/unc-18/SEC1 family.</text>
</comment>
<dbReference type="InterPro" id="IPR001619">
    <property type="entry name" value="Sec1-like"/>
</dbReference>
<evidence type="ECO:0000259" key="5">
    <source>
        <dbReference type="PROSITE" id="PS50234"/>
    </source>
</evidence>
<dbReference type="InterPro" id="IPR046357">
    <property type="entry name" value="PPIase_dom_sf"/>
</dbReference>
<dbReference type="SUPFAM" id="SSF53300">
    <property type="entry name" value="vWA-like"/>
    <property type="match status" value="1"/>
</dbReference>
<feature type="compositionally biased region" description="Basic and acidic residues" evidence="3">
    <location>
        <begin position="1446"/>
        <end position="1456"/>
    </location>
</feature>
<dbReference type="SMART" id="SM00327">
    <property type="entry name" value="VWA"/>
    <property type="match status" value="1"/>
</dbReference>
<dbReference type="Pfam" id="PF13519">
    <property type="entry name" value="VWA_2"/>
    <property type="match status" value="1"/>
</dbReference>
<name>A0A1Q9C362_SYMMI</name>
<comment type="catalytic activity">
    <reaction evidence="2">
        <text>[protein]-peptidylproline (omega=180) = [protein]-peptidylproline (omega=0)</text>
        <dbReference type="Rhea" id="RHEA:16237"/>
        <dbReference type="Rhea" id="RHEA-COMP:10747"/>
        <dbReference type="Rhea" id="RHEA-COMP:10748"/>
        <dbReference type="ChEBI" id="CHEBI:83833"/>
        <dbReference type="ChEBI" id="CHEBI:83834"/>
        <dbReference type="EC" id="5.2.1.8"/>
    </reaction>
</comment>
<feature type="region of interest" description="Disordered" evidence="3">
    <location>
        <begin position="2004"/>
        <end position="2045"/>
    </location>
</feature>
<dbReference type="OrthoDB" id="10266265at2759"/>
<dbReference type="Gene3D" id="3.40.50.1910">
    <property type="match status" value="2"/>
</dbReference>
<feature type="domain" description="PPIase FKBP-type" evidence="4">
    <location>
        <begin position="955"/>
        <end position="1045"/>
    </location>
</feature>
<evidence type="ECO:0000256" key="1">
    <source>
        <dbReference type="ARBA" id="ARBA00009884"/>
    </source>
</evidence>
<dbReference type="InterPro" id="IPR036045">
    <property type="entry name" value="Sec1-like_sf"/>
</dbReference>
<gene>
    <name evidence="6" type="primary">vps45</name>
    <name evidence="6" type="ORF">AK812_SmicGene42593</name>
</gene>
<keyword evidence="2" id="KW-0413">Isomerase</keyword>
<dbReference type="GO" id="GO:0003755">
    <property type="term" value="F:peptidyl-prolyl cis-trans isomerase activity"/>
    <property type="evidence" value="ECO:0007669"/>
    <property type="project" value="UniProtKB-KW"/>
</dbReference>
<dbReference type="InterPro" id="IPR027482">
    <property type="entry name" value="Sec1-like_dom2"/>
</dbReference>
<feature type="region of interest" description="Disordered" evidence="3">
    <location>
        <begin position="2377"/>
        <end position="2409"/>
    </location>
</feature>
<feature type="compositionally biased region" description="Pro residues" evidence="3">
    <location>
        <begin position="1637"/>
        <end position="1651"/>
    </location>
</feature>
<dbReference type="Pfam" id="PF00254">
    <property type="entry name" value="FKBP_C"/>
    <property type="match status" value="1"/>
</dbReference>
<feature type="compositionally biased region" description="Basic and acidic residues" evidence="3">
    <location>
        <begin position="2718"/>
        <end position="2748"/>
    </location>
</feature>
<dbReference type="Pfam" id="PF14624">
    <property type="entry name" value="Vwaint"/>
    <property type="match status" value="1"/>
</dbReference>
<dbReference type="EC" id="5.2.1.8" evidence="2"/>
<feature type="domain" description="VWFA" evidence="5">
    <location>
        <begin position="130"/>
        <end position="311"/>
    </location>
</feature>
<evidence type="ECO:0000313" key="6">
    <source>
        <dbReference type="EMBL" id="OLP77352.1"/>
    </source>
</evidence>
<feature type="region of interest" description="Disordered" evidence="3">
    <location>
        <begin position="2861"/>
        <end position="2883"/>
    </location>
</feature>
<dbReference type="Pfam" id="PF00995">
    <property type="entry name" value="Sec1"/>
    <property type="match status" value="2"/>
</dbReference>
<dbReference type="Proteomes" id="UP000186817">
    <property type="component" value="Unassembled WGS sequence"/>
</dbReference>
<dbReference type="PROSITE" id="PS50059">
    <property type="entry name" value="FKBP_PPIASE"/>
    <property type="match status" value="1"/>
</dbReference>
<evidence type="ECO:0000256" key="3">
    <source>
        <dbReference type="SAM" id="MobiDB-lite"/>
    </source>
</evidence>
<dbReference type="InterPro" id="IPR036465">
    <property type="entry name" value="vWFA_dom_sf"/>
</dbReference>
<feature type="compositionally biased region" description="Basic and acidic residues" evidence="3">
    <location>
        <begin position="2623"/>
        <end position="2638"/>
    </location>
</feature>
<keyword evidence="7" id="KW-1185">Reference proteome</keyword>
<proteinExistence type="inferred from homology"/>
<evidence type="ECO:0000256" key="2">
    <source>
        <dbReference type="PROSITE-ProRule" id="PRU00277"/>
    </source>
</evidence>
<feature type="compositionally biased region" description="Acidic residues" evidence="3">
    <location>
        <begin position="2654"/>
        <end position="2666"/>
    </location>
</feature>
<dbReference type="Gene3D" id="3.40.50.410">
    <property type="entry name" value="von Willebrand factor, type A domain"/>
    <property type="match status" value="1"/>
</dbReference>
<reference evidence="6 7" key="1">
    <citation type="submission" date="2016-02" db="EMBL/GenBank/DDBJ databases">
        <title>Genome analysis of coral dinoflagellate symbionts highlights evolutionary adaptations to a symbiotic lifestyle.</title>
        <authorList>
            <person name="Aranda M."/>
            <person name="Li Y."/>
            <person name="Liew Y.J."/>
            <person name="Baumgarten S."/>
            <person name="Simakov O."/>
            <person name="Wilson M."/>
            <person name="Piel J."/>
            <person name="Ashoor H."/>
            <person name="Bougouffa S."/>
            <person name="Bajic V.B."/>
            <person name="Ryu T."/>
            <person name="Ravasi T."/>
            <person name="Bayer T."/>
            <person name="Micklem G."/>
            <person name="Kim H."/>
            <person name="Bhak J."/>
            <person name="Lajeunesse T.C."/>
            <person name="Voolstra C.R."/>
        </authorList>
    </citation>
    <scope>NUCLEOTIDE SEQUENCE [LARGE SCALE GENOMIC DNA]</scope>
    <source>
        <strain evidence="6 7">CCMP2467</strain>
    </source>
</reference>
<feature type="region of interest" description="Disordered" evidence="3">
    <location>
        <begin position="1761"/>
        <end position="1799"/>
    </location>
</feature>
<evidence type="ECO:0000313" key="7">
    <source>
        <dbReference type="Proteomes" id="UP000186817"/>
    </source>
</evidence>
<dbReference type="SUPFAM" id="SSF56815">
    <property type="entry name" value="Sec1/munc18-like (SM) proteins"/>
    <property type="match status" value="3"/>
</dbReference>
<dbReference type="PANTHER" id="PTHR11679">
    <property type="entry name" value="VESICLE PROTEIN SORTING-ASSOCIATED"/>
    <property type="match status" value="1"/>
</dbReference>
<protein>
    <recommendedName>
        <fullName evidence="2">peptidylprolyl isomerase</fullName>
        <ecNumber evidence="2">5.2.1.8</ecNumber>
    </recommendedName>
</protein>
<dbReference type="InterPro" id="IPR032838">
    <property type="entry name" value="Vwaint_dom"/>
</dbReference>
<feature type="region of interest" description="Disordered" evidence="3">
    <location>
        <begin position="2623"/>
        <end position="2748"/>
    </location>
</feature>
<dbReference type="PROSITE" id="PS50234">
    <property type="entry name" value="VWFA"/>
    <property type="match status" value="1"/>
</dbReference>
<evidence type="ECO:0000259" key="4">
    <source>
        <dbReference type="PROSITE" id="PS50059"/>
    </source>
</evidence>
<accession>A0A1Q9C362</accession>
<feature type="region of interest" description="Disordered" evidence="3">
    <location>
        <begin position="1331"/>
        <end position="1371"/>
    </location>
</feature>
<dbReference type="InterPro" id="IPR001179">
    <property type="entry name" value="PPIase_FKBP_dom"/>
</dbReference>
<comment type="caution">
    <text evidence="6">The sequence shown here is derived from an EMBL/GenBank/DDBJ whole genome shotgun (WGS) entry which is preliminary data.</text>
</comment>
<dbReference type="InterPro" id="IPR002035">
    <property type="entry name" value="VWF_A"/>
</dbReference>
<dbReference type="Gene3D" id="3.10.50.40">
    <property type="match status" value="1"/>
</dbReference>
<dbReference type="InterPro" id="IPR043154">
    <property type="entry name" value="Sec-1-like_dom1"/>
</dbReference>
<dbReference type="SUPFAM" id="SSF54534">
    <property type="entry name" value="FKBP-like"/>
    <property type="match status" value="1"/>
</dbReference>
<keyword evidence="2" id="KW-0697">Rotamase</keyword>
<feature type="region of interest" description="Disordered" evidence="3">
    <location>
        <begin position="1412"/>
        <end position="1461"/>
    </location>
</feature>
<organism evidence="6 7">
    <name type="scientific">Symbiodinium microadriaticum</name>
    <name type="common">Dinoflagellate</name>
    <name type="synonym">Zooxanthella microadriatica</name>
    <dbReference type="NCBI Taxonomy" id="2951"/>
    <lineage>
        <taxon>Eukaryota</taxon>
        <taxon>Sar</taxon>
        <taxon>Alveolata</taxon>
        <taxon>Dinophyceae</taxon>
        <taxon>Suessiales</taxon>
        <taxon>Symbiodiniaceae</taxon>
        <taxon>Symbiodinium</taxon>
    </lineage>
</organism>
<dbReference type="EMBL" id="LSRX01001784">
    <property type="protein sequence ID" value="OLP77352.1"/>
    <property type="molecule type" value="Genomic_DNA"/>
</dbReference>